<dbReference type="AlphaFoldDB" id="A0A9N9PPN3"/>
<reference evidence="2" key="1">
    <citation type="submission" date="2021-07" db="EMBL/GenBank/DDBJ databases">
        <authorList>
            <person name="Durling M."/>
        </authorList>
    </citation>
    <scope>NUCLEOTIDE SEQUENCE</scope>
</reference>
<dbReference type="EMBL" id="CAJVRL010000014">
    <property type="protein sequence ID" value="CAG8949627.1"/>
    <property type="molecule type" value="Genomic_DNA"/>
</dbReference>
<organism evidence="2 3">
    <name type="scientific">Hymenoscyphus fraxineus</name>
    <dbReference type="NCBI Taxonomy" id="746836"/>
    <lineage>
        <taxon>Eukaryota</taxon>
        <taxon>Fungi</taxon>
        <taxon>Dikarya</taxon>
        <taxon>Ascomycota</taxon>
        <taxon>Pezizomycotina</taxon>
        <taxon>Leotiomycetes</taxon>
        <taxon>Helotiales</taxon>
        <taxon>Helotiaceae</taxon>
        <taxon>Hymenoscyphus</taxon>
    </lineage>
</organism>
<dbReference type="Proteomes" id="UP000696280">
    <property type="component" value="Unassembled WGS sequence"/>
</dbReference>
<evidence type="ECO:0000313" key="3">
    <source>
        <dbReference type="Proteomes" id="UP000696280"/>
    </source>
</evidence>
<feature type="compositionally biased region" description="Low complexity" evidence="1">
    <location>
        <begin position="90"/>
        <end position="110"/>
    </location>
</feature>
<dbReference type="OrthoDB" id="3536671at2759"/>
<feature type="region of interest" description="Disordered" evidence="1">
    <location>
        <begin position="79"/>
        <end position="142"/>
    </location>
</feature>
<keyword evidence="3" id="KW-1185">Reference proteome</keyword>
<feature type="compositionally biased region" description="Polar residues" evidence="1">
    <location>
        <begin position="1"/>
        <end position="11"/>
    </location>
</feature>
<evidence type="ECO:0000313" key="2">
    <source>
        <dbReference type="EMBL" id="CAG8949627.1"/>
    </source>
</evidence>
<evidence type="ECO:0000256" key="1">
    <source>
        <dbReference type="SAM" id="MobiDB-lite"/>
    </source>
</evidence>
<feature type="compositionally biased region" description="Low complexity" evidence="1">
    <location>
        <begin position="22"/>
        <end position="43"/>
    </location>
</feature>
<feature type="region of interest" description="Disordered" evidence="1">
    <location>
        <begin position="1"/>
        <end position="65"/>
    </location>
</feature>
<accession>A0A9N9PPN3</accession>
<gene>
    <name evidence="2" type="ORF">HYFRA_00007861</name>
</gene>
<name>A0A9N9PPN3_9HELO</name>
<sequence>MPYSNPYSATVQAPAPIKMPISTSSSNTSSTTSSAATSPTRPSRLSRFVEGSEVTRPEILQRNPTSNEFLFHILSEMDAHEAQRKRNPHSSRASNSSRESLETPVTTTKHPVPPSREGHRCVNFGRMSLDGQPAPEQLGENEATKLSRKMGTVKGRLRAWTVGRDRGT</sequence>
<comment type="caution">
    <text evidence="2">The sequence shown here is derived from an EMBL/GenBank/DDBJ whole genome shotgun (WGS) entry which is preliminary data.</text>
</comment>
<proteinExistence type="predicted"/>
<protein>
    <submittedName>
        <fullName evidence="2">Uncharacterized protein</fullName>
    </submittedName>
</protein>